<dbReference type="GO" id="GO:0016787">
    <property type="term" value="F:hydrolase activity"/>
    <property type="evidence" value="ECO:0007669"/>
    <property type="project" value="UniProtKB-KW"/>
</dbReference>
<dbReference type="InterPro" id="IPR005580">
    <property type="entry name" value="DbpA/CsdA_RNA-bd_dom"/>
</dbReference>
<dbReference type="PANTHER" id="PTHR47959">
    <property type="entry name" value="ATP-DEPENDENT RNA HELICASE RHLE-RELATED"/>
    <property type="match status" value="1"/>
</dbReference>
<dbReference type="SMART" id="SM00487">
    <property type="entry name" value="DEXDc"/>
    <property type="match status" value="1"/>
</dbReference>
<dbReference type="InterPro" id="IPR027417">
    <property type="entry name" value="P-loop_NTPase"/>
</dbReference>
<keyword evidence="2 7" id="KW-0378">Hydrolase</keyword>
<dbReference type="PROSITE" id="PS51192">
    <property type="entry name" value="HELICASE_ATP_BIND_1"/>
    <property type="match status" value="1"/>
</dbReference>
<dbReference type="InterPro" id="IPR050079">
    <property type="entry name" value="DEAD_box_RNA_helicase"/>
</dbReference>
<dbReference type="AlphaFoldDB" id="A0AA94EG09"/>
<dbReference type="InterPro" id="IPR011545">
    <property type="entry name" value="DEAD/DEAH_box_helicase_dom"/>
</dbReference>
<organism evidence="11 12">
    <name type="scientific">Idiomarina aquatica</name>
    <dbReference type="NCBI Taxonomy" id="1327752"/>
    <lineage>
        <taxon>Bacteria</taxon>
        <taxon>Pseudomonadati</taxon>
        <taxon>Pseudomonadota</taxon>
        <taxon>Gammaproteobacteria</taxon>
        <taxon>Alteromonadales</taxon>
        <taxon>Idiomarinaceae</taxon>
        <taxon>Idiomarina</taxon>
    </lineage>
</organism>
<dbReference type="InterPro" id="IPR014001">
    <property type="entry name" value="Helicase_ATP-bd"/>
</dbReference>
<evidence type="ECO:0000256" key="1">
    <source>
        <dbReference type="ARBA" id="ARBA00022741"/>
    </source>
</evidence>
<sequence>MSEQTPESIGFNQLSLAPALLSQLDDIGYHSMTPVQALSLPVTLANTDAVVQASTGSGKTTAFALTLLNKLDVKNFSPQALVLCPTRELAHQVGDEIRRLAKGMANVKLLSLCGGEPARVQINSLASGAHILVGTPGRVLDHLQQQHLELNALTTLVLDEADRMLEMGFQDSLNAIVEQLPRARQTLLFSATYPDNIAALARRVTHRSVTINALQQQTRPDIEQRFYSLTTEADADVAVMALLSHHRPQNCLVFCNTKKQVNAIYDELKACKFSVLALHGELEQKDRVQAIVQFSNASARVLVATDVAARGLDIAELDLVINVAMAHDTDTHTHRIGRTGRAGHKGLAITLVTAQDDYKLRLLEDHLTAPITLMPLPELSMGKPLRANMATLQISGGKKDKLRPGDIVGALTKDNVLQATDIGRIKVASTFAFVAVNTALASQALELIANNKIKGRRFRAKRL</sequence>
<evidence type="ECO:0000256" key="2">
    <source>
        <dbReference type="ARBA" id="ARBA00022801"/>
    </source>
</evidence>
<dbReference type="Gene3D" id="3.40.50.300">
    <property type="entry name" value="P-loop containing nucleotide triphosphate hydrolases"/>
    <property type="match status" value="2"/>
</dbReference>
<proteinExistence type="inferred from homology"/>
<evidence type="ECO:0000256" key="4">
    <source>
        <dbReference type="ARBA" id="ARBA00022840"/>
    </source>
</evidence>
<dbReference type="Pfam" id="PF00271">
    <property type="entry name" value="Helicase_C"/>
    <property type="match status" value="1"/>
</dbReference>
<dbReference type="NCBIfam" id="NF008744">
    <property type="entry name" value="PRK11776.1"/>
    <property type="match status" value="1"/>
</dbReference>
<keyword evidence="12" id="KW-1185">Reference proteome</keyword>
<dbReference type="InterPro" id="IPR000629">
    <property type="entry name" value="RNA-helicase_DEAD-box_CS"/>
</dbReference>
<name>A0AA94EG09_9GAMM</name>
<dbReference type="CDD" id="cd00268">
    <property type="entry name" value="DEADc"/>
    <property type="match status" value="1"/>
</dbReference>
<dbReference type="Proteomes" id="UP000286680">
    <property type="component" value="Unassembled WGS sequence"/>
</dbReference>
<dbReference type="GO" id="GO:0003676">
    <property type="term" value="F:nucleic acid binding"/>
    <property type="evidence" value="ECO:0007669"/>
    <property type="project" value="InterPro"/>
</dbReference>
<comment type="similarity">
    <text evidence="5 7">Belongs to the DEAD box helicase family.</text>
</comment>
<dbReference type="Pfam" id="PF03880">
    <property type="entry name" value="DbpA"/>
    <property type="match status" value="1"/>
</dbReference>
<evidence type="ECO:0000259" key="10">
    <source>
        <dbReference type="PROSITE" id="PS51195"/>
    </source>
</evidence>
<dbReference type="SUPFAM" id="SSF52540">
    <property type="entry name" value="P-loop containing nucleoside triphosphate hydrolases"/>
    <property type="match status" value="1"/>
</dbReference>
<dbReference type="PROSITE" id="PS51194">
    <property type="entry name" value="HELICASE_CTER"/>
    <property type="match status" value="1"/>
</dbReference>
<dbReference type="EMBL" id="PIPS01000002">
    <property type="protein sequence ID" value="RUO43405.1"/>
    <property type="molecule type" value="Genomic_DNA"/>
</dbReference>
<evidence type="ECO:0000256" key="3">
    <source>
        <dbReference type="ARBA" id="ARBA00022806"/>
    </source>
</evidence>
<gene>
    <name evidence="11" type="ORF">CWE23_08640</name>
</gene>
<evidence type="ECO:0000259" key="8">
    <source>
        <dbReference type="PROSITE" id="PS51192"/>
    </source>
</evidence>
<dbReference type="Pfam" id="PF00270">
    <property type="entry name" value="DEAD"/>
    <property type="match status" value="1"/>
</dbReference>
<dbReference type="InterPro" id="IPR001650">
    <property type="entry name" value="Helicase_C-like"/>
</dbReference>
<accession>A0AA94EG09</accession>
<feature type="domain" description="Helicase C-terminal" evidence="9">
    <location>
        <begin position="221"/>
        <end position="382"/>
    </location>
</feature>
<dbReference type="CDD" id="cd18787">
    <property type="entry name" value="SF2_C_DEAD"/>
    <property type="match status" value="1"/>
</dbReference>
<feature type="short sequence motif" description="Q motif" evidence="6">
    <location>
        <begin position="9"/>
        <end position="37"/>
    </location>
</feature>
<dbReference type="InterPro" id="IPR014014">
    <property type="entry name" value="RNA_helicase_DEAD_Q_motif"/>
</dbReference>
<dbReference type="InterPro" id="IPR044742">
    <property type="entry name" value="DEAD/DEAH_RhlB"/>
</dbReference>
<dbReference type="GO" id="GO:0005829">
    <property type="term" value="C:cytosol"/>
    <property type="evidence" value="ECO:0007669"/>
    <property type="project" value="TreeGrafter"/>
</dbReference>
<keyword evidence="4 7" id="KW-0067">ATP-binding</keyword>
<dbReference type="Gene3D" id="3.30.70.330">
    <property type="match status" value="1"/>
</dbReference>
<dbReference type="PROSITE" id="PS51195">
    <property type="entry name" value="Q_MOTIF"/>
    <property type="match status" value="1"/>
</dbReference>
<dbReference type="PANTHER" id="PTHR47959:SF1">
    <property type="entry name" value="ATP-DEPENDENT RNA HELICASE DBPA"/>
    <property type="match status" value="1"/>
</dbReference>
<evidence type="ECO:0000256" key="6">
    <source>
        <dbReference type="PROSITE-ProRule" id="PRU00552"/>
    </source>
</evidence>
<protein>
    <submittedName>
        <fullName evidence="11">ATP-dependent RNA helicase DbpA</fullName>
    </submittedName>
</protein>
<dbReference type="InterPro" id="IPR012677">
    <property type="entry name" value="Nucleotide-bd_a/b_plait_sf"/>
</dbReference>
<keyword evidence="3 7" id="KW-0347">Helicase</keyword>
<evidence type="ECO:0000259" key="9">
    <source>
        <dbReference type="PROSITE" id="PS51194"/>
    </source>
</evidence>
<dbReference type="GO" id="GO:0003724">
    <property type="term" value="F:RNA helicase activity"/>
    <property type="evidence" value="ECO:0007669"/>
    <property type="project" value="InterPro"/>
</dbReference>
<evidence type="ECO:0000313" key="12">
    <source>
        <dbReference type="Proteomes" id="UP000286680"/>
    </source>
</evidence>
<dbReference type="PROSITE" id="PS00039">
    <property type="entry name" value="DEAD_ATP_HELICASE"/>
    <property type="match status" value="1"/>
</dbReference>
<feature type="domain" description="DEAD-box RNA helicase Q" evidence="10">
    <location>
        <begin position="9"/>
        <end position="37"/>
    </location>
</feature>
<dbReference type="SMART" id="SM00490">
    <property type="entry name" value="HELICc"/>
    <property type="match status" value="1"/>
</dbReference>
<evidence type="ECO:0000256" key="5">
    <source>
        <dbReference type="ARBA" id="ARBA00038437"/>
    </source>
</evidence>
<evidence type="ECO:0000313" key="11">
    <source>
        <dbReference type="EMBL" id="RUO43405.1"/>
    </source>
</evidence>
<evidence type="ECO:0000256" key="7">
    <source>
        <dbReference type="RuleBase" id="RU000492"/>
    </source>
</evidence>
<feature type="domain" description="Helicase ATP-binding" evidence="8">
    <location>
        <begin position="40"/>
        <end position="211"/>
    </location>
</feature>
<dbReference type="RefSeq" id="WP_126820014.1">
    <property type="nucleotide sequence ID" value="NZ_PIPS01000002.1"/>
</dbReference>
<comment type="caution">
    <text evidence="11">The sequence shown here is derived from an EMBL/GenBank/DDBJ whole genome shotgun (WGS) entry which is preliminary data.</text>
</comment>
<reference evidence="12" key="1">
    <citation type="journal article" date="2018" name="Front. Microbiol.">
        <title>Genome-Based Analysis Reveals the Taxonomy and Diversity of the Family Idiomarinaceae.</title>
        <authorList>
            <person name="Liu Y."/>
            <person name="Lai Q."/>
            <person name="Shao Z."/>
        </authorList>
    </citation>
    <scope>NUCLEOTIDE SEQUENCE [LARGE SCALE GENOMIC DNA]</scope>
    <source>
        <strain evidence="12">SN-14</strain>
    </source>
</reference>
<keyword evidence="1 7" id="KW-0547">Nucleotide-binding</keyword>
<dbReference type="GO" id="GO:0005524">
    <property type="term" value="F:ATP binding"/>
    <property type="evidence" value="ECO:0007669"/>
    <property type="project" value="UniProtKB-KW"/>
</dbReference>